<accession>A0A7Y9ZHU0</accession>
<dbReference type="PANTHER" id="PTHR11895:SF7">
    <property type="entry name" value="GLUTAMYL-TRNA(GLN) AMIDOTRANSFERASE SUBUNIT A, MITOCHONDRIAL"/>
    <property type="match status" value="1"/>
</dbReference>
<dbReference type="Pfam" id="PF01425">
    <property type="entry name" value="Amidase"/>
    <property type="match status" value="1"/>
</dbReference>
<dbReference type="RefSeq" id="WP_179649411.1">
    <property type="nucleotide sequence ID" value="NZ_CP022295.1"/>
</dbReference>
<dbReference type="AlphaFoldDB" id="A0A7Y9ZHU0"/>
<feature type="domain" description="Amidase" evidence="2">
    <location>
        <begin position="26"/>
        <end position="450"/>
    </location>
</feature>
<dbReference type="Proteomes" id="UP000662818">
    <property type="component" value="Chromosome"/>
</dbReference>
<proteinExistence type="inferred from homology"/>
<dbReference type="InterPro" id="IPR023631">
    <property type="entry name" value="Amidase_dom"/>
</dbReference>
<dbReference type="InterPro" id="IPR036928">
    <property type="entry name" value="AS_sf"/>
</dbReference>
<dbReference type="InterPro" id="IPR000120">
    <property type="entry name" value="Amidase"/>
</dbReference>
<dbReference type="EMBL" id="CP022295">
    <property type="protein sequence ID" value="QSR28447.1"/>
    <property type="molecule type" value="Genomic_DNA"/>
</dbReference>
<evidence type="ECO:0000313" key="6">
    <source>
        <dbReference type="Proteomes" id="UP000662818"/>
    </source>
</evidence>
<sequence length="471" mass="49965">MTDELIWKSAADLGDLYRRREVSPVEVVEAVLDRMDHVQPILNIMVTATAEQARADAKEAEKRFTAGDDLPPLFGVPMTVKDLAETKGVRTTYGCVAFADHVPDFDAVGWERLKAQGVILLGKTTTPEFGLLGVTESKLTGSTSTPWRPGFNAGGSSGGAAAAVVAGVGPIAWGSDGGGSIRVPSSLCGAVGIKPSLGRIPTIDSEDGDSTDGPIARTVLDAAMVLEVTNGHDPRDRHSVAKDTRNYIEAATAPGDLTGVRIAACYHLGQDILDPEVRRLFGEAVDDMRAAGAVVEEVEIELPDTMTYFDHINGHAYQQAAEQMKTWSIEIWPMILELADRAGAATARQIHDANHRVKTDIYNAFRAAMNGADVMVTPTTATPAFPHGGPGGPAGTVDGRHVPALGNLAHMTTEPPSHAGLPAISVPGGFTSDGLPIGVQFIGKLWADFDVISAASRYERATTWHTRHPML</sequence>
<dbReference type="SUPFAM" id="SSF75304">
    <property type="entry name" value="Amidase signature (AS) enzymes"/>
    <property type="match status" value="1"/>
</dbReference>
<protein>
    <submittedName>
        <fullName evidence="3 4">Amidase</fullName>
    </submittedName>
</protein>
<gene>
    <name evidence="3" type="ORF">BJ993_002827</name>
    <name evidence="4" type="ORF">CFH99_22745</name>
</gene>
<comment type="similarity">
    <text evidence="1">Belongs to the amidase family.</text>
</comment>
<evidence type="ECO:0000256" key="1">
    <source>
        <dbReference type="ARBA" id="ARBA00009199"/>
    </source>
</evidence>
<name>A0A7Y9ZHU0_9ACTN</name>
<reference evidence="4 6" key="1">
    <citation type="submission" date="2017-06" db="EMBL/GenBank/DDBJ databases">
        <title>Complete Genome Sequence of the Soil Carbazole-Degrading Bacterium Nocardioides aromaticivorans IC177.</title>
        <authorList>
            <person name="Vejarano F."/>
            <person name="Suzuki-Minakuchi C."/>
            <person name="Ohtsubo Y."/>
            <person name="Tsuda M."/>
            <person name="Okada K."/>
            <person name="Nojiri H."/>
        </authorList>
    </citation>
    <scope>NUCLEOTIDE SEQUENCE [LARGE SCALE GENOMIC DNA]</scope>
    <source>
        <strain evidence="4 6">IC177</strain>
    </source>
</reference>
<organism evidence="3 5">
    <name type="scientific">Nocardioides aromaticivorans</name>
    <dbReference type="NCBI Taxonomy" id="200618"/>
    <lineage>
        <taxon>Bacteria</taxon>
        <taxon>Bacillati</taxon>
        <taxon>Actinomycetota</taxon>
        <taxon>Actinomycetes</taxon>
        <taxon>Propionibacteriales</taxon>
        <taxon>Nocardioidaceae</taxon>
        <taxon>Nocardioides</taxon>
    </lineage>
</organism>
<evidence type="ECO:0000259" key="2">
    <source>
        <dbReference type="Pfam" id="PF01425"/>
    </source>
</evidence>
<evidence type="ECO:0000313" key="4">
    <source>
        <dbReference type="EMBL" id="QSR28447.1"/>
    </source>
</evidence>
<keyword evidence="3" id="KW-0808">Transferase</keyword>
<dbReference type="PANTHER" id="PTHR11895">
    <property type="entry name" value="TRANSAMIDASE"/>
    <property type="match status" value="1"/>
</dbReference>
<reference evidence="3 5" key="2">
    <citation type="submission" date="2020-07" db="EMBL/GenBank/DDBJ databases">
        <title>Sequencing the genomes of 1000 actinobacteria strains.</title>
        <authorList>
            <person name="Klenk H.-P."/>
        </authorList>
    </citation>
    <scope>NUCLEOTIDE SEQUENCE [LARGE SCALE GENOMIC DNA]</scope>
    <source>
        <strain evidence="3 5">DSM 15131</strain>
    </source>
</reference>
<evidence type="ECO:0000313" key="5">
    <source>
        <dbReference type="Proteomes" id="UP000562045"/>
    </source>
</evidence>
<dbReference type="EMBL" id="JACBZM010000001">
    <property type="protein sequence ID" value="NYI45747.1"/>
    <property type="molecule type" value="Genomic_DNA"/>
</dbReference>
<keyword evidence="6" id="KW-1185">Reference proteome</keyword>
<dbReference type="Gene3D" id="3.90.1300.10">
    <property type="entry name" value="Amidase signature (AS) domain"/>
    <property type="match status" value="1"/>
</dbReference>
<evidence type="ECO:0000313" key="3">
    <source>
        <dbReference type="EMBL" id="NYI45747.1"/>
    </source>
</evidence>
<dbReference type="Proteomes" id="UP000562045">
    <property type="component" value="Unassembled WGS sequence"/>
</dbReference>
<dbReference type="GO" id="GO:0016740">
    <property type="term" value="F:transferase activity"/>
    <property type="evidence" value="ECO:0007669"/>
    <property type="project" value="UniProtKB-KW"/>
</dbReference>